<evidence type="ECO:0000256" key="1">
    <source>
        <dbReference type="SAM" id="MobiDB-lite"/>
    </source>
</evidence>
<name>U7QFV4_9CYAN</name>
<feature type="compositionally biased region" description="Acidic residues" evidence="1">
    <location>
        <begin position="150"/>
        <end position="164"/>
    </location>
</feature>
<evidence type="ECO:0000259" key="2">
    <source>
        <dbReference type="PROSITE" id="PS50006"/>
    </source>
</evidence>
<proteinExistence type="predicted"/>
<dbReference type="SUPFAM" id="SSF49879">
    <property type="entry name" value="SMAD/FHA domain"/>
    <property type="match status" value="1"/>
</dbReference>
<evidence type="ECO:0000313" key="4">
    <source>
        <dbReference type="Proteomes" id="UP000017127"/>
    </source>
</evidence>
<dbReference type="RefSeq" id="WP_023067869.1">
    <property type="nucleotide sequence ID" value="NZ_AUZM01000046.1"/>
</dbReference>
<dbReference type="InterPro" id="IPR050923">
    <property type="entry name" value="Cell_Proc_Reg/RNA_Proc"/>
</dbReference>
<comment type="caution">
    <text evidence="3">The sequence shown here is derived from an EMBL/GenBank/DDBJ whole genome shotgun (WGS) entry which is preliminary data.</text>
</comment>
<feature type="domain" description="FHA" evidence="2">
    <location>
        <begin position="26"/>
        <end position="74"/>
    </location>
</feature>
<dbReference type="SMART" id="SM00240">
    <property type="entry name" value="FHA"/>
    <property type="match status" value="1"/>
</dbReference>
<keyword evidence="4" id="KW-1185">Reference proteome</keyword>
<sequence length="174" mass="19838">MITLILIHPTQPIPVNRWTFKEKSVIRIGRAKDNDIVIYNAVVSRHHLELWNRESGWEVVSFGTNGTYINNKPLNQFFIKDGMVICLGNSGPRLMVKFSLGEMNKTPSSDESKDSQGSQTLTSDAFTTTEDMNKIQQQKEVLAEEKFEFEIDDDDDDDEGDSDDNSTTRIDFLE</sequence>
<evidence type="ECO:0000313" key="3">
    <source>
        <dbReference type="EMBL" id="ERT05930.1"/>
    </source>
</evidence>
<dbReference type="PANTHER" id="PTHR23308">
    <property type="entry name" value="NUCLEAR INHIBITOR OF PROTEIN PHOSPHATASE-1"/>
    <property type="match status" value="1"/>
</dbReference>
<reference evidence="3 4" key="1">
    <citation type="journal article" date="2013" name="Front. Microbiol.">
        <title>Comparative genomic analyses of the cyanobacterium, Lyngbya aestuarii BL J, a powerful hydrogen producer.</title>
        <authorList>
            <person name="Kothari A."/>
            <person name="Vaughn M."/>
            <person name="Garcia-Pichel F."/>
        </authorList>
    </citation>
    <scope>NUCLEOTIDE SEQUENCE [LARGE SCALE GENOMIC DNA]</scope>
    <source>
        <strain evidence="3 4">BL J</strain>
    </source>
</reference>
<organism evidence="3 4">
    <name type="scientific">Lyngbya aestuarii BL J</name>
    <dbReference type="NCBI Taxonomy" id="1348334"/>
    <lineage>
        <taxon>Bacteria</taxon>
        <taxon>Bacillati</taxon>
        <taxon>Cyanobacteriota</taxon>
        <taxon>Cyanophyceae</taxon>
        <taxon>Oscillatoriophycideae</taxon>
        <taxon>Oscillatoriales</taxon>
        <taxon>Microcoleaceae</taxon>
        <taxon>Lyngbya</taxon>
    </lineage>
</organism>
<dbReference type="PROSITE" id="PS50006">
    <property type="entry name" value="FHA_DOMAIN"/>
    <property type="match status" value="1"/>
</dbReference>
<gene>
    <name evidence="3" type="ORF">M595_4119</name>
</gene>
<feature type="region of interest" description="Disordered" evidence="1">
    <location>
        <begin position="105"/>
        <end position="174"/>
    </location>
</feature>
<dbReference type="Gene3D" id="2.60.200.20">
    <property type="match status" value="1"/>
</dbReference>
<dbReference type="OrthoDB" id="514712at2"/>
<dbReference type="InterPro" id="IPR000253">
    <property type="entry name" value="FHA_dom"/>
</dbReference>
<dbReference type="AlphaFoldDB" id="U7QFV4"/>
<dbReference type="EMBL" id="AUZM01000046">
    <property type="protein sequence ID" value="ERT05930.1"/>
    <property type="molecule type" value="Genomic_DNA"/>
</dbReference>
<feature type="compositionally biased region" description="Polar residues" evidence="1">
    <location>
        <begin position="115"/>
        <end position="139"/>
    </location>
</feature>
<dbReference type="InterPro" id="IPR008984">
    <property type="entry name" value="SMAD_FHA_dom_sf"/>
</dbReference>
<feature type="compositionally biased region" description="Polar residues" evidence="1">
    <location>
        <begin position="165"/>
        <end position="174"/>
    </location>
</feature>
<accession>U7QFV4</accession>
<dbReference type="Proteomes" id="UP000017127">
    <property type="component" value="Unassembled WGS sequence"/>
</dbReference>
<dbReference type="CDD" id="cd00060">
    <property type="entry name" value="FHA"/>
    <property type="match status" value="1"/>
</dbReference>
<protein>
    <submittedName>
        <fullName evidence="3">FHA domain protein</fullName>
    </submittedName>
</protein>
<dbReference type="Pfam" id="PF00498">
    <property type="entry name" value="FHA"/>
    <property type="match status" value="1"/>
</dbReference>